<dbReference type="RefSeq" id="XP_002632802.1">
    <property type="nucleotide sequence ID" value="XM_002632756.1"/>
</dbReference>
<dbReference type="CTD" id="8574799"/>
<evidence type="ECO:0000313" key="2">
    <source>
        <dbReference type="EMBL" id="CAP39135.1"/>
    </source>
</evidence>
<organism evidence="2 3">
    <name type="scientific">Caenorhabditis briggsae</name>
    <dbReference type="NCBI Taxonomy" id="6238"/>
    <lineage>
        <taxon>Eukaryota</taxon>
        <taxon>Metazoa</taxon>
        <taxon>Ecdysozoa</taxon>
        <taxon>Nematoda</taxon>
        <taxon>Chromadorea</taxon>
        <taxon>Rhabditida</taxon>
        <taxon>Rhabditina</taxon>
        <taxon>Rhabditomorpha</taxon>
        <taxon>Rhabditoidea</taxon>
        <taxon>Rhabditidae</taxon>
        <taxon>Peloderinae</taxon>
        <taxon>Caenorhabditis</taxon>
    </lineage>
</organism>
<sequence length="128" mass="14601">MNGFVRISNPGRRDNFKEGGNTYSGRKKLILESKVHKKIVVHLSVIKDETAHALNDNAHRCSVRYPRILRYDESLRCQSEQSDRVLRLDQRSKREGLSFGSSIQYVCEPDSLNGADGKYIAHMNPIVL</sequence>
<reference evidence="2 3" key="2">
    <citation type="journal article" date="2011" name="PLoS Genet.">
        <title>Caenorhabditis briggsae recombinant inbred line genotypes reveal inter-strain incompatibility and the evolution of recombination.</title>
        <authorList>
            <person name="Ross J.A."/>
            <person name="Koboldt D.C."/>
            <person name="Staisch J.E."/>
            <person name="Chamberlin H.M."/>
            <person name="Gupta B.P."/>
            <person name="Miller R.D."/>
            <person name="Baird S.E."/>
            <person name="Haag E.S."/>
        </authorList>
    </citation>
    <scope>NUCLEOTIDE SEQUENCE [LARGE SCALE GENOMIC DNA]</scope>
    <source>
        <strain evidence="2 3">AF16</strain>
    </source>
</reference>
<proteinExistence type="predicted"/>
<evidence type="ECO:0000313" key="4">
    <source>
        <dbReference type="WormBase" id="CBG22595"/>
    </source>
</evidence>
<dbReference type="HOGENOM" id="CLU_1961541_0_0_1"/>
<dbReference type="Proteomes" id="UP000008549">
    <property type="component" value="Unassembled WGS sequence"/>
</dbReference>
<keyword evidence="3" id="KW-1185">Reference proteome</keyword>
<dbReference type="InParanoid" id="A8Y2L1"/>
<dbReference type="KEGG" id="cbr:CBG_22595"/>
<dbReference type="EMBL" id="HE600984">
    <property type="protein sequence ID" value="CAP39135.1"/>
    <property type="molecule type" value="Genomic_DNA"/>
</dbReference>
<feature type="region of interest" description="Disordered" evidence="1">
    <location>
        <begin position="1"/>
        <end position="20"/>
    </location>
</feature>
<name>A8Y2L1_CAEBR</name>
<accession>A8Y2L1</accession>
<gene>
    <name evidence="2 4" type="ORF">CBG22595</name>
    <name evidence="2" type="ORF">CBG_22595</name>
</gene>
<reference evidence="2 3" key="1">
    <citation type="journal article" date="2003" name="PLoS Biol.">
        <title>The genome sequence of Caenorhabditis briggsae: a platform for comparative genomics.</title>
        <authorList>
            <person name="Stein L.D."/>
            <person name="Bao Z."/>
            <person name="Blasiar D."/>
            <person name="Blumenthal T."/>
            <person name="Brent M.R."/>
            <person name="Chen N."/>
            <person name="Chinwalla A."/>
            <person name="Clarke L."/>
            <person name="Clee C."/>
            <person name="Coghlan A."/>
            <person name="Coulson A."/>
            <person name="D'Eustachio P."/>
            <person name="Fitch D.H."/>
            <person name="Fulton L.A."/>
            <person name="Fulton R.E."/>
            <person name="Griffiths-Jones S."/>
            <person name="Harris T.W."/>
            <person name="Hillier L.W."/>
            <person name="Kamath R."/>
            <person name="Kuwabara P.E."/>
            <person name="Mardis E.R."/>
            <person name="Marra M.A."/>
            <person name="Miner T.L."/>
            <person name="Minx P."/>
            <person name="Mullikin J.C."/>
            <person name="Plumb R.W."/>
            <person name="Rogers J."/>
            <person name="Schein J.E."/>
            <person name="Sohrmann M."/>
            <person name="Spieth J."/>
            <person name="Stajich J.E."/>
            <person name="Wei C."/>
            <person name="Willey D."/>
            <person name="Wilson R.K."/>
            <person name="Durbin R."/>
            <person name="Waterston R.H."/>
        </authorList>
    </citation>
    <scope>NUCLEOTIDE SEQUENCE [LARGE SCALE GENOMIC DNA]</scope>
    <source>
        <strain evidence="2 3">AF16</strain>
    </source>
</reference>
<dbReference type="WormBase" id="CBG22595">
    <property type="protein sequence ID" value="CBP12203"/>
    <property type="gene ID" value="WBGene00041120"/>
</dbReference>
<dbReference type="AlphaFoldDB" id="A8Y2L1"/>
<evidence type="ECO:0000313" key="3">
    <source>
        <dbReference type="Proteomes" id="UP000008549"/>
    </source>
</evidence>
<protein>
    <submittedName>
        <fullName evidence="2">Protein CBG22595</fullName>
    </submittedName>
</protein>
<dbReference type="GeneID" id="8574799"/>
<evidence type="ECO:0000256" key="1">
    <source>
        <dbReference type="SAM" id="MobiDB-lite"/>
    </source>
</evidence>